<evidence type="ECO:0000313" key="5">
    <source>
        <dbReference type="EMBL" id="EFQ99614.1"/>
    </source>
</evidence>
<protein>
    <submittedName>
        <fullName evidence="5">LipA and NB-ARC domain-containing protein</fullName>
    </submittedName>
</protein>
<dbReference type="InParanoid" id="E4UNK6"/>
<keyword evidence="6" id="KW-1185">Reference proteome</keyword>
<feature type="compositionally biased region" description="Polar residues" evidence="2">
    <location>
        <begin position="928"/>
        <end position="938"/>
    </location>
</feature>
<dbReference type="OrthoDB" id="5086500at2759"/>
<dbReference type="Gene3D" id="3.40.50.300">
    <property type="entry name" value="P-loop containing nucleotide triphosphate hydrolases"/>
    <property type="match status" value="1"/>
</dbReference>
<feature type="compositionally biased region" description="Basic and acidic residues" evidence="2">
    <location>
        <begin position="717"/>
        <end position="726"/>
    </location>
</feature>
<evidence type="ECO:0000259" key="4">
    <source>
        <dbReference type="Pfam" id="PF05057"/>
    </source>
</evidence>
<dbReference type="Pfam" id="PF05057">
    <property type="entry name" value="DUF676"/>
    <property type="match status" value="1"/>
</dbReference>
<feature type="compositionally biased region" description="Low complexity" evidence="2">
    <location>
        <begin position="1256"/>
        <end position="1273"/>
    </location>
</feature>
<dbReference type="InterPro" id="IPR027417">
    <property type="entry name" value="P-loop_NTPase"/>
</dbReference>
<dbReference type="InterPro" id="IPR002182">
    <property type="entry name" value="NB-ARC"/>
</dbReference>
<evidence type="ECO:0000256" key="1">
    <source>
        <dbReference type="ARBA" id="ARBA00007920"/>
    </source>
</evidence>
<dbReference type="PANTHER" id="PTHR48187:SF2">
    <property type="entry name" value="LD21810P"/>
    <property type="match status" value="1"/>
</dbReference>
<reference evidence="6" key="1">
    <citation type="journal article" date="2012" name="MBio">
        <title>Comparative genome analysis of Trichophyton rubrum and related dermatophytes reveals candidate genes involved in infection.</title>
        <authorList>
            <person name="Martinez D.A."/>
            <person name="Oliver B.G."/>
            <person name="Graeser Y."/>
            <person name="Goldberg J.M."/>
            <person name="Li W."/>
            <person name="Martinez-Rossi N.M."/>
            <person name="Monod M."/>
            <person name="Shelest E."/>
            <person name="Barton R.C."/>
            <person name="Birch E."/>
            <person name="Brakhage A.A."/>
            <person name="Chen Z."/>
            <person name="Gurr S.J."/>
            <person name="Heiman D."/>
            <person name="Heitman J."/>
            <person name="Kosti I."/>
            <person name="Rossi A."/>
            <person name="Saif S."/>
            <person name="Samalova M."/>
            <person name="Saunders C.W."/>
            <person name="Shea T."/>
            <person name="Summerbell R.C."/>
            <person name="Xu J."/>
            <person name="Young S."/>
            <person name="Zeng Q."/>
            <person name="Birren B.W."/>
            <person name="Cuomo C.A."/>
            <person name="White T.C."/>
        </authorList>
    </citation>
    <scope>NUCLEOTIDE SEQUENCE [LARGE SCALE GENOMIC DNA]</scope>
    <source>
        <strain evidence="6">ATCC MYA-4604 / CBS 118893</strain>
    </source>
</reference>
<feature type="region of interest" description="Disordered" evidence="2">
    <location>
        <begin position="717"/>
        <end position="741"/>
    </location>
</feature>
<evidence type="ECO:0000259" key="3">
    <source>
        <dbReference type="Pfam" id="PF00931"/>
    </source>
</evidence>
<organism evidence="6">
    <name type="scientific">Arthroderma gypseum (strain ATCC MYA-4604 / CBS 118893)</name>
    <name type="common">Microsporum gypseum</name>
    <dbReference type="NCBI Taxonomy" id="535722"/>
    <lineage>
        <taxon>Eukaryota</taxon>
        <taxon>Fungi</taxon>
        <taxon>Dikarya</taxon>
        <taxon>Ascomycota</taxon>
        <taxon>Pezizomycotina</taxon>
        <taxon>Eurotiomycetes</taxon>
        <taxon>Eurotiomycetidae</taxon>
        <taxon>Onygenales</taxon>
        <taxon>Arthrodermataceae</taxon>
        <taxon>Nannizzia</taxon>
    </lineage>
</organism>
<feature type="region of interest" description="Disordered" evidence="2">
    <location>
        <begin position="1423"/>
        <end position="1463"/>
    </location>
</feature>
<sequence>MGTAVTKRGVVVKQFGLTALYQTSSPAVDIVFVHGLNGSSYHTWATKKSPEVFWPSDLLPEALRGVEARIITYGYDANVTSFSGGTSKDKLHNHAEHLISSLCALRNSTKSTERPIVFVCHSLGGLVVKKALCCYTRVSHQYTQHLRSIYISTYGILFLGTPHNGSSIARTASTAQSIISTVIPKWLLSTSPQLVQVLQSDNEHLQVINREFVQIMNRFHIYFFHESKPMDIGSTRAFIVEESSAAPVWDGVERMGIEADHGAMCRFADKNSPGYDTVTEAIRRYASTAGPTIVTRWQQAKQEYLLSVQAGLQVQQLNVGSTLDLQTDAHDPLDISTHSLPGPHDSIYTNPDAIRHANRPLLLDQKDETVVTVSPPGFHPNSVFLGMQDEMDQLRKVLSDERKRAQGPVAVLIHGGPGCGKSHLARQYMYDHETLYPGGIFWIDGKSKESRLNGIWEIAVAASILLEDQKDRDPRWLMAHKYTANVKRWLESRDNWLLVFDGLAFEVEEDLDEFRNFLPFKPNTSIIYTSVDRTLRQKQRLYEPYGLGVQPLAVDAACQLLFCELGISNASPRQAQKARELVKYYECLPLAIHALGHRLNASGKPLETYQPGSHLTDLRLAEPYRGIMTDLSSNEYTEALQLIYILSFFGHNVPVGMIHLGRKALAEYKVEIRTLERYGSTERHIDNTFAILIRYGLIERSFDAYTELAATPTSEIDRRGMERRPTDPASSQGASSHEGMMGRPRTEIDVLKIHSVVQGFCRDELIVEGAKHFWYWLGIATSLFCLSYKNATTQIRAVKNAGLVRDYREYQTHAKRLMRHYRTKLDKSEVNLELHHDCLKKMLLDIEEEIRHRSPGSSQEWCRHQRSIFDHTNSMSSFSDSIASTSTKSWERELGTDCTDSPLEIGSPQSIIQPDSVFHGNINVGATNTTQDIGTDNVSAVDMSPSLSNNTVVPTPKIPQEERVSTPAKKRGSFLSAINAIKEPLKKLKEQRKNLGEIRPATPTVSVSDGSRRDSSIIVHGSPSHRKQSDAESANKPTSPLAQQQVTASSPTNAGTSASPAQARPGPANQGNQGPSYAAVASGTAHAGTKPPPRPKHPSMPPRPMHKDSPPIPDAEEIKRLSASMMGGTEMSLSLSTHSDPGLPYPRRISGSDRGSPTTPHSPFGDHDYQRPPIANQQHFSDSNVGPTFMGPNPLPMPYEPNVQITQMPPRRSSAITPPLRAVGSRGSLPHGYSSQPMTREHSGLSHQSLQAETGRFASRSSSSSAPRAASFSHSNRGVIIPTLDTRMRYPASECAVESATTTPTLDESQSLPQPSILSGPGFMVDSGDGISRSLIEFNVVQYTPQIRFGELDPVNVDAARQRTDRALADRALRQEQLIRHARAQALAQAQAKAQVAPYPDRNMMPTASDPQQLAAMMQPGFTTPQQRAEQVRQEGARTTRLRSGSTPQVRDWTGLGINHRSP</sequence>
<accession>E4UNK6</accession>
<feature type="region of interest" description="Disordered" evidence="2">
    <location>
        <begin position="991"/>
        <end position="1114"/>
    </location>
</feature>
<dbReference type="GO" id="GO:0043531">
    <property type="term" value="F:ADP binding"/>
    <property type="evidence" value="ECO:0007669"/>
    <property type="project" value="InterPro"/>
</dbReference>
<dbReference type="SUPFAM" id="SSF53474">
    <property type="entry name" value="alpha/beta-Hydrolases"/>
    <property type="match status" value="1"/>
</dbReference>
<proteinExistence type="inferred from homology"/>
<dbReference type="RefSeq" id="XP_003175097.1">
    <property type="nucleotide sequence ID" value="XM_003175049.1"/>
</dbReference>
<name>E4UNK6_ARTGP</name>
<dbReference type="InterPro" id="IPR029058">
    <property type="entry name" value="AB_hydrolase_fold"/>
</dbReference>
<dbReference type="OMA" id="QSWATEP"/>
<feature type="region of interest" description="Disordered" evidence="2">
    <location>
        <begin position="1131"/>
        <end position="1273"/>
    </location>
</feature>
<dbReference type="InterPro" id="IPR007751">
    <property type="entry name" value="DUF676_lipase-like"/>
</dbReference>
<dbReference type="Gene3D" id="3.40.50.1820">
    <property type="entry name" value="alpha/beta hydrolase"/>
    <property type="match status" value="1"/>
</dbReference>
<evidence type="ECO:0000256" key="2">
    <source>
        <dbReference type="SAM" id="MobiDB-lite"/>
    </source>
</evidence>
<dbReference type="PANTHER" id="PTHR48187">
    <property type="entry name" value="LD21810P"/>
    <property type="match status" value="1"/>
</dbReference>
<feature type="domain" description="DUF676" evidence="4">
    <location>
        <begin position="30"/>
        <end position="172"/>
    </location>
</feature>
<dbReference type="HOGENOM" id="CLU_001668_1_0_1"/>
<feature type="compositionally biased region" description="Polar residues" evidence="2">
    <location>
        <begin position="1175"/>
        <end position="1186"/>
    </location>
</feature>
<dbReference type="EMBL" id="DS989823">
    <property type="protein sequence ID" value="EFQ99614.1"/>
    <property type="molecule type" value="Genomic_DNA"/>
</dbReference>
<dbReference type="GeneID" id="10030403"/>
<dbReference type="Pfam" id="PF00931">
    <property type="entry name" value="NB-ARC"/>
    <property type="match status" value="1"/>
</dbReference>
<gene>
    <name evidence="5" type="ORF">MGYG_02627</name>
</gene>
<dbReference type="eggNOG" id="KOG2029">
    <property type="taxonomic scope" value="Eukaryota"/>
</dbReference>
<dbReference type="SUPFAM" id="SSF52540">
    <property type="entry name" value="P-loop containing nucleoside triphosphate hydrolases"/>
    <property type="match status" value="1"/>
</dbReference>
<comment type="similarity">
    <text evidence="1">Belongs to the putative lipase ROG1 family.</text>
</comment>
<dbReference type="VEuPathDB" id="FungiDB:MGYG_02627"/>
<feature type="domain" description="NB-ARC" evidence="3">
    <location>
        <begin position="388"/>
        <end position="540"/>
    </location>
</feature>
<evidence type="ECO:0000313" key="6">
    <source>
        <dbReference type="Proteomes" id="UP000002669"/>
    </source>
</evidence>
<feature type="compositionally biased region" description="Polar residues" evidence="2">
    <location>
        <begin position="1031"/>
        <end position="1060"/>
    </location>
</feature>
<dbReference type="Proteomes" id="UP000002669">
    <property type="component" value="Unassembled WGS sequence"/>
</dbReference>
<feature type="region of interest" description="Disordered" evidence="2">
    <location>
        <begin position="928"/>
        <end position="971"/>
    </location>
</feature>